<evidence type="ECO:0000256" key="2">
    <source>
        <dbReference type="SAM" id="SignalP"/>
    </source>
</evidence>
<comment type="caution">
    <text evidence="4">The sequence shown here is derived from an EMBL/GenBank/DDBJ whole genome shotgun (WGS) entry which is preliminary data.</text>
</comment>
<evidence type="ECO:0000259" key="3">
    <source>
        <dbReference type="Pfam" id="PF13004"/>
    </source>
</evidence>
<evidence type="ECO:0000313" key="5">
    <source>
        <dbReference type="Proteomes" id="UP000324383"/>
    </source>
</evidence>
<protein>
    <submittedName>
        <fullName evidence="4">BACON domain-containing protein</fullName>
    </submittedName>
</protein>
<dbReference type="PROSITE" id="PS51257">
    <property type="entry name" value="PROKAR_LIPOPROTEIN"/>
    <property type="match status" value="1"/>
</dbReference>
<accession>A0A5D3EC76</accession>
<dbReference type="Proteomes" id="UP000324383">
    <property type="component" value="Unassembled WGS sequence"/>
</dbReference>
<keyword evidence="2" id="KW-0732">Signal</keyword>
<sequence>MKKLYNNTLLQLIFALCAFSFTACQEFDIDSQPEGPLNIRIDAQDAYTVTATSPSNVVFNISSNTPWTISSDRQWCKATPAMSASSSLVSEIVVTTEPNTGKQSRTATLTIKAEGIEEARVITITQASKENLVVIPYDGMVPTEGGKISFNIISNKPWEIIPSTQFLENIDKASGQGNESGEKESISITLPENPGARRSGTLTVKTDYEEFTFTVHQDGVVIEQEEPSESGTIDFGWNESEKVVKVRANKAWKVKVPEEFAAWMRAEALNESELKISVKPSNRLVTRKAHVLLSTVDIIPGFEGVSFGITQRPQFWFSAAGENYTVDEQTGNVKMKAVVNNNIVSNYAFRKGRLSFEFAEMNLTGKSRLVFNMWPNKGNTNFHFWLRSDAPCQYTCGGSGFAWQQKTFKLTAEQVNAIRKIDFYVENDPDNAGKLRLRLVIDGTEMAVLGNKSNCYEEDPDNNPGQMVNLQITVAEPDDYYVIKSITHEPAE</sequence>
<keyword evidence="5" id="KW-1185">Reference proteome</keyword>
<feature type="domain" description="BACON" evidence="3">
    <location>
        <begin position="66"/>
        <end position="127"/>
    </location>
</feature>
<gene>
    <name evidence="4" type="ORF">FNJ60_07480</name>
</gene>
<reference evidence="4 5" key="1">
    <citation type="submission" date="2019-07" db="EMBL/GenBank/DDBJ databases">
        <title>Draft Genome Sequences of Bacteroides pyogenes Strains Isolated from the Uterus Holstein Dairy Cows with Metritis.</title>
        <authorList>
            <person name="Cunha F."/>
            <person name="Galvao K.N."/>
            <person name="Jeon S.J."/>
            <person name="Jeong K.C."/>
        </authorList>
    </citation>
    <scope>NUCLEOTIDE SEQUENCE [LARGE SCALE GENOMIC DNA]</scope>
    <source>
        <strain evidence="4 5">KG-31</strain>
    </source>
</reference>
<feature type="chain" id="PRO_5030116228" evidence="2">
    <location>
        <begin position="24"/>
        <end position="492"/>
    </location>
</feature>
<evidence type="ECO:0000313" key="4">
    <source>
        <dbReference type="EMBL" id="TYK33602.1"/>
    </source>
</evidence>
<dbReference type="EMBL" id="VKLW01000014">
    <property type="protein sequence ID" value="TYK33602.1"/>
    <property type="molecule type" value="Genomic_DNA"/>
</dbReference>
<evidence type="ECO:0000256" key="1">
    <source>
        <dbReference type="SAM" id="MobiDB-lite"/>
    </source>
</evidence>
<name>A0A5D3EC76_9BACE</name>
<dbReference type="Gene3D" id="2.60.40.10">
    <property type="entry name" value="Immunoglobulins"/>
    <property type="match status" value="2"/>
</dbReference>
<dbReference type="RefSeq" id="WP_051990611.1">
    <property type="nucleotide sequence ID" value="NZ_CP197398.1"/>
</dbReference>
<dbReference type="InterPro" id="IPR013783">
    <property type="entry name" value="Ig-like_fold"/>
</dbReference>
<feature type="domain" description="BACON" evidence="3">
    <location>
        <begin position="170"/>
        <end position="217"/>
    </location>
</feature>
<feature type="signal peptide" evidence="2">
    <location>
        <begin position="1"/>
        <end position="23"/>
    </location>
</feature>
<feature type="region of interest" description="Disordered" evidence="1">
    <location>
        <begin position="173"/>
        <end position="200"/>
    </location>
</feature>
<organism evidence="4 5">
    <name type="scientific">Bacteroides pyogenes</name>
    <dbReference type="NCBI Taxonomy" id="310300"/>
    <lineage>
        <taxon>Bacteria</taxon>
        <taxon>Pseudomonadati</taxon>
        <taxon>Bacteroidota</taxon>
        <taxon>Bacteroidia</taxon>
        <taxon>Bacteroidales</taxon>
        <taxon>Bacteroidaceae</taxon>
        <taxon>Bacteroides</taxon>
    </lineage>
</organism>
<dbReference type="InterPro" id="IPR024361">
    <property type="entry name" value="BACON"/>
</dbReference>
<dbReference type="AlphaFoldDB" id="A0A5D3EC76"/>
<dbReference type="CDD" id="cd14948">
    <property type="entry name" value="BACON"/>
    <property type="match status" value="2"/>
</dbReference>
<dbReference type="Pfam" id="PF13004">
    <property type="entry name" value="BACON"/>
    <property type="match status" value="2"/>
</dbReference>
<proteinExistence type="predicted"/>